<organism evidence="1 2">
    <name type="scientific">Trichinella nativa</name>
    <dbReference type="NCBI Taxonomy" id="6335"/>
    <lineage>
        <taxon>Eukaryota</taxon>
        <taxon>Metazoa</taxon>
        <taxon>Ecdysozoa</taxon>
        <taxon>Nematoda</taxon>
        <taxon>Enoplea</taxon>
        <taxon>Dorylaimia</taxon>
        <taxon>Trichinellida</taxon>
        <taxon>Trichinellidae</taxon>
        <taxon>Trichinella</taxon>
    </lineage>
</organism>
<dbReference type="AlphaFoldDB" id="A0A0V1KI20"/>
<comment type="caution">
    <text evidence="1">The sequence shown here is derived from an EMBL/GenBank/DDBJ whole genome shotgun (WGS) entry which is preliminary data.</text>
</comment>
<protein>
    <submittedName>
        <fullName evidence="1">Uncharacterized protein</fullName>
    </submittedName>
</protein>
<name>A0A0V1KI20_9BILA</name>
<evidence type="ECO:0000313" key="2">
    <source>
        <dbReference type="Proteomes" id="UP000054721"/>
    </source>
</evidence>
<keyword evidence="2" id="KW-1185">Reference proteome</keyword>
<evidence type="ECO:0000313" key="1">
    <source>
        <dbReference type="EMBL" id="KRZ46834.1"/>
    </source>
</evidence>
<reference evidence="1 2" key="1">
    <citation type="submission" date="2015-05" db="EMBL/GenBank/DDBJ databases">
        <title>Evolution of Trichinella species and genotypes.</title>
        <authorList>
            <person name="Korhonen P.K."/>
            <person name="Edoardo P."/>
            <person name="Giuseppe L.R."/>
            <person name="Gasser R.B."/>
        </authorList>
    </citation>
    <scope>NUCLEOTIDE SEQUENCE [LARGE SCALE GENOMIC DNA]</scope>
    <source>
        <strain evidence="1">ISS10</strain>
    </source>
</reference>
<dbReference type="Proteomes" id="UP000054721">
    <property type="component" value="Unassembled WGS sequence"/>
</dbReference>
<dbReference type="EMBL" id="JYDW01002068">
    <property type="protein sequence ID" value="KRZ46834.1"/>
    <property type="molecule type" value="Genomic_DNA"/>
</dbReference>
<proteinExistence type="predicted"/>
<gene>
    <name evidence="1" type="ORF">T02_4504</name>
</gene>
<accession>A0A0V1KI20</accession>
<sequence length="39" mass="4317">MAEMVPPPFFPPTLIFLSCLPLRDYLGCPGTHSCKPGWP</sequence>